<reference evidence="2" key="1">
    <citation type="journal article" date="2016" name="Nat. Biotechnol.">
        <title>Sequencing wild and cultivated cassava and related species reveals extensive interspecific hybridization and genetic diversity.</title>
        <authorList>
            <person name="Bredeson J.V."/>
            <person name="Lyons J.B."/>
            <person name="Prochnik S.E."/>
            <person name="Wu G.A."/>
            <person name="Ha C.M."/>
            <person name="Edsinger-Gonzales E."/>
            <person name="Grimwood J."/>
            <person name="Schmutz J."/>
            <person name="Rabbi I.Y."/>
            <person name="Egesi C."/>
            <person name="Nauluvula P."/>
            <person name="Lebot V."/>
            <person name="Ndunguru J."/>
            <person name="Mkamilo G."/>
            <person name="Bart R.S."/>
            <person name="Setter T.L."/>
            <person name="Gleadow R.M."/>
            <person name="Kulakow P."/>
            <person name="Ferguson M.E."/>
            <person name="Rounsley S."/>
            <person name="Rokhsar D.S."/>
        </authorList>
    </citation>
    <scope>NUCLEOTIDE SEQUENCE [LARGE SCALE GENOMIC DNA]</scope>
    <source>
        <strain evidence="2">cv. AM560-2</strain>
    </source>
</reference>
<sequence>MTYDSQIPFCFWCSLRSLVKMLEKMEKINVDKVIEEFEAITKDAERVQIETLKKILEENGSAEYLQNLGLNGRTDPEAFRDHVPIVTHKDLEPYIQRIADGDRSPVLTRKPITTISLSSGTTQGKPKYLPFNDELTENTLQIYRTSFAFRNREFPTGDGKALLFNFSSKQYKTKGGLAAGTATTNLFRSPHYKNALQTMEFNCCSPDEVIFGSDFHQSLYCHLLCGLIHCEEIQFVFSIFAHSIVLAFRTFEQVWEELCDDIRNGVLSSRVTDFSIRNAMSQVLKPNVELAELIHRKCSGLSNWYGLIPELFPNVKYVFGIMTGSMEPYVKKLRHYAGEMPLVSGDYGATEGWIGANVNPKLPPELATFAVLPNIGYFEFIPLGDNAENIFTEPKPVGLTEVNIGEEYEIIVTNFAGLYRYRLGDVVKIMGFHNSTPELKFVCRRSLLLTINIDKNTEKDLQLSVEEAARLLAQDKLELVDFSSLVDRSTDPGHYVIFWEINGEPTEEVLQECCNCLDRSFLDAGYITSRKINAIGPLELRVVRRGTFQKILDHYLGLGAAVSQFKTPRYICPTNNVVLQIFSNNIAKTYSSIAF</sequence>
<evidence type="ECO:0000313" key="2">
    <source>
        <dbReference type="Proteomes" id="UP000091857"/>
    </source>
</evidence>
<protein>
    <submittedName>
        <fullName evidence="1">Uncharacterized protein</fullName>
    </submittedName>
</protein>
<keyword evidence="2" id="KW-1185">Reference proteome</keyword>
<organism evidence="1 2">
    <name type="scientific">Manihot esculenta</name>
    <name type="common">Cassava</name>
    <name type="synonym">Jatropha manihot</name>
    <dbReference type="NCBI Taxonomy" id="3983"/>
    <lineage>
        <taxon>Eukaryota</taxon>
        <taxon>Viridiplantae</taxon>
        <taxon>Streptophyta</taxon>
        <taxon>Embryophyta</taxon>
        <taxon>Tracheophyta</taxon>
        <taxon>Spermatophyta</taxon>
        <taxon>Magnoliopsida</taxon>
        <taxon>eudicotyledons</taxon>
        <taxon>Gunneridae</taxon>
        <taxon>Pentapetalae</taxon>
        <taxon>rosids</taxon>
        <taxon>fabids</taxon>
        <taxon>Malpighiales</taxon>
        <taxon>Euphorbiaceae</taxon>
        <taxon>Crotonoideae</taxon>
        <taxon>Manihoteae</taxon>
        <taxon>Manihot</taxon>
    </lineage>
</organism>
<dbReference type="EMBL" id="CM004387">
    <property type="protein sequence ID" value="KAG8663730.1"/>
    <property type="molecule type" value="Genomic_DNA"/>
</dbReference>
<proteinExistence type="predicted"/>
<accession>A0ACB7IG51</accession>
<dbReference type="Proteomes" id="UP000091857">
    <property type="component" value="Chromosome 1"/>
</dbReference>
<name>A0ACB7IG51_MANES</name>
<comment type="caution">
    <text evidence="1">The sequence shown here is derived from an EMBL/GenBank/DDBJ whole genome shotgun (WGS) entry which is preliminary data.</text>
</comment>
<evidence type="ECO:0000313" key="1">
    <source>
        <dbReference type="EMBL" id="KAG8663730.1"/>
    </source>
</evidence>
<gene>
    <name evidence="1" type="ORF">MANES_01G248400v8</name>
</gene>